<dbReference type="Proteomes" id="UP000502298">
    <property type="component" value="Chromosome"/>
</dbReference>
<dbReference type="SUPFAM" id="SSF100950">
    <property type="entry name" value="NagB/RpiA/CoA transferase-like"/>
    <property type="match status" value="1"/>
</dbReference>
<evidence type="ECO:0000259" key="4">
    <source>
        <dbReference type="PROSITE" id="PS51000"/>
    </source>
</evidence>
<keyword evidence="1" id="KW-0805">Transcription regulation</keyword>
<name>A0A6H2EM20_9ACTO</name>
<gene>
    <name evidence="5" type="ORF">HC352_06115</name>
</gene>
<dbReference type="Gene3D" id="1.10.10.10">
    <property type="entry name" value="Winged helix-like DNA-binding domain superfamily/Winged helix DNA-binding domain"/>
    <property type="match status" value="1"/>
</dbReference>
<dbReference type="PROSITE" id="PS51000">
    <property type="entry name" value="HTH_DEOR_2"/>
    <property type="match status" value="1"/>
</dbReference>
<dbReference type="InterPro" id="IPR036390">
    <property type="entry name" value="WH_DNA-bd_sf"/>
</dbReference>
<feature type="domain" description="HTH arsR-type" evidence="3">
    <location>
        <begin position="1"/>
        <end position="81"/>
    </location>
</feature>
<accession>A0A6H2EM20</accession>
<dbReference type="GO" id="GO:0003700">
    <property type="term" value="F:DNA-binding transcription factor activity"/>
    <property type="evidence" value="ECO:0007669"/>
    <property type="project" value="InterPro"/>
</dbReference>
<evidence type="ECO:0000256" key="2">
    <source>
        <dbReference type="ARBA" id="ARBA00023163"/>
    </source>
</evidence>
<dbReference type="SUPFAM" id="SSF46785">
    <property type="entry name" value="Winged helix' DNA-binding domain"/>
    <property type="match status" value="1"/>
</dbReference>
<dbReference type="AlphaFoldDB" id="A0A6H2EM20"/>
<proteinExistence type="predicted"/>
<dbReference type="Pfam" id="PF00455">
    <property type="entry name" value="DeoRC"/>
    <property type="match status" value="1"/>
</dbReference>
<reference evidence="5 6" key="1">
    <citation type="submission" date="2020-03" db="EMBL/GenBank/DDBJ databases">
        <title>Complete genome of Arcanobacterium buesumensis sp. nov. strain 2701.</title>
        <authorList>
            <person name="Borowiak M."/>
            <person name="Alssahen M."/>
            <person name="Laemmler C."/>
            <person name="Malorny B."/>
            <person name="Hassan A."/>
            <person name="Prenger-Berninghoff E."/>
            <person name="Ploetz M."/>
            <person name="Abdulmawjood A."/>
        </authorList>
    </citation>
    <scope>NUCLEOTIDE SEQUENCE [LARGE SCALE GENOMIC DNA]</scope>
    <source>
        <strain evidence="5 6">2701</strain>
    </source>
</reference>
<dbReference type="RefSeq" id="WP_168918056.1">
    <property type="nucleotide sequence ID" value="NZ_CP050804.1"/>
</dbReference>
<protein>
    <submittedName>
        <fullName evidence="5">DeoR/GlpR transcriptional regulator</fullName>
    </submittedName>
</protein>
<dbReference type="PANTHER" id="PTHR30363">
    <property type="entry name" value="HTH-TYPE TRANSCRIPTIONAL REGULATOR SRLR-RELATED"/>
    <property type="match status" value="1"/>
</dbReference>
<evidence type="ECO:0000313" key="5">
    <source>
        <dbReference type="EMBL" id="QJC22125.1"/>
    </source>
</evidence>
<dbReference type="InterPro" id="IPR036388">
    <property type="entry name" value="WH-like_DNA-bd_sf"/>
</dbReference>
<dbReference type="Pfam" id="PF08220">
    <property type="entry name" value="HTH_DeoR"/>
    <property type="match status" value="1"/>
</dbReference>
<dbReference type="InterPro" id="IPR001845">
    <property type="entry name" value="HTH_ArsR_DNA-bd_dom"/>
</dbReference>
<dbReference type="SMART" id="SM00420">
    <property type="entry name" value="HTH_DEOR"/>
    <property type="match status" value="1"/>
</dbReference>
<dbReference type="PRINTS" id="PR00037">
    <property type="entry name" value="HTHLACR"/>
</dbReference>
<evidence type="ECO:0000256" key="1">
    <source>
        <dbReference type="ARBA" id="ARBA00023015"/>
    </source>
</evidence>
<dbReference type="PANTHER" id="PTHR30363:SF44">
    <property type="entry name" value="AGA OPERON TRANSCRIPTIONAL REPRESSOR-RELATED"/>
    <property type="match status" value="1"/>
</dbReference>
<dbReference type="InterPro" id="IPR037171">
    <property type="entry name" value="NagB/RpiA_transferase-like"/>
</dbReference>
<dbReference type="InterPro" id="IPR001034">
    <property type="entry name" value="DeoR_HTH"/>
</dbReference>
<dbReference type="InterPro" id="IPR050313">
    <property type="entry name" value="Carb_Metab_HTH_regulators"/>
</dbReference>
<evidence type="ECO:0000313" key="6">
    <source>
        <dbReference type="Proteomes" id="UP000502298"/>
    </source>
</evidence>
<dbReference type="InterPro" id="IPR014036">
    <property type="entry name" value="DeoR-like_C"/>
</dbReference>
<keyword evidence="2" id="KW-0804">Transcription</keyword>
<organism evidence="5 6">
    <name type="scientific">Arcanobacterium buesumense</name>
    <dbReference type="NCBI Taxonomy" id="2722751"/>
    <lineage>
        <taxon>Bacteria</taxon>
        <taxon>Bacillati</taxon>
        <taxon>Actinomycetota</taxon>
        <taxon>Actinomycetes</taxon>
        <taxon>Actinomycetales</taxon>
        <taxon>Actinomycetaceae</taxon>
        <taxon>Arcanobacterium</taxon>
    </lineage>
</organism>
<keyword evidence="6" id="KW-1185">Reference proteome</keyword>
<dbReference type="PROSITE" id="PS50987">
    <property type="entry name" value="HTH_ARSR_2"/>
    <property type="match status" value="1"/>
</dbReference>
<dbReference type="EMBL" id="CP050804">
    <property type="protein sequence ID" value="QJC22125.1"/>
    <property type="molecule type" value="Genomic_DNA"/>
</dbReference>
<sequence>MRLSSRQRKILSLLHGGTYLEVKDLAQLLHVDASTIRRDLQGLTAEGLIERRHGGAILRHTTDSHFSHALSNETEHLAVAKAAYRMLKDGDSLTLASGPISTLLALSLLDMQDLTIITNDLNSAMTLSANPTFKVHIPGGELRESPAHTVSGTKAEAFLIEQRTAWSFIEVEGIHPYSGFTISATWQTGITRMLLQAGKRKCVMADSMAFGRRCVGFVSETNSANLIMTDELLNDYELPAFGGRVMRIARDPRDLLA</sequence>
<dbReference type="SMART" id="SM01134">
    <property type="entry name" value="DeoRC"/>
    <property type="match status" value="1"/>
</dbReference>
<dbReference type="KEGG" id="arca:HC352_06115"/>
<feature type="domain" description="HTH deoR-type" evidence="4">
    <location>
        <begin position="3"/>
        <end position="58"/>
    </location>
</feature>
<evidence type="ECO:0000259" key="3">
    <source>
        <dbReference type="PROSITE" id="PS50987"/>
    </source>
</evidence>